<dbReference type="InterPro" id="IPR009737">
    <property type="entry name" value="Aim32/Apd1-like"/>
</dbReference>
<evidence type="ECO:0000313" key="3">
    <source>
        <dbReference type="Proteomes" id="UP000070188"/>
    </source>
</evidence>
<dbReference type="EMBL" id="LAXD01000001">
    <property type="protein sequence ID" value="KWW99792.1"/>
    <property type="molecule type" value="Genomic_DNA"/>
</dbReference>
<evidence type="ECO:0000313" key="2">
    <source>
        <dbReference type="EMBL" id="KWW99792.1"/>
    </source>
</evidence>
<dbReference type="PATRIC" id="fig|1469144.10.peg.1571"/>
<dbReference type="Proteomes" id="UP000070188">
    <property type="component" value="Unassembled WGS sequence"/>
</dbReference>
<dbReference type="RefSeq" id="WP_066885704.1">
    <property type="nucleotide sequence ID" value="NZ_LAXD01000001.1"/>
</dbReference>
<dbReference type="STRING" id="1469144.LI90_1431"/>
<protein>
    <submittedName>
        <fullName evidence="2">Sucraseferredoxin family protein</fullName>
    </submittedName>
</protein>
<accession>A0A132MPN0</accession>
<sequence>MTYCSTWSRVLAEPLAGTAPVARAWLAVEQPGPWGRNALTESHLDPGLGAELDRRAADAGIRVALIRPPGRHADTHHLVPRRILLAYTAPGRTWLEHAVVSDPAELLDLDLAALAAGERPGLGEPVAEPTLLVCTNARRDTCCALGGRPLAQHLARGYGDRVWETSHLGGHRFAPTAVVLPAGYAHGRIEDGAALLKAAEAGEVALETCRGRSTWARPGQVAELAVRHRTGESAVDALRVGEPVGDGAGAWLVHVTHADGRTWQVRVVRRPAEPPRPESCGKPPGRPDTYVAKEVSPRA</sequence>
<evidence type="ECO:0000256" key="1">
    <source>
        <dbReference type="SAM" id="MobiDB-lite"/>
    </source>
</evidence>
<gene>
    <name evidence="2" type="ORF">LI90_1431</name>
</gene>
<name>A0A132MPN0_9ACTN</name>
<organism evidence="2 3">
    <name type="scientific">Carbonactinospora thermoautotrophica</name>
    <dbReference type="NCBI Taxonomy" id="1469144"/>
    <lineage>
        <taxon>Bacteria</taxon>
        <taxon>Bacillati</taxon>
        <taxon>Actinomycetota</taxon>
        <taxon>Actinomycetes</taxon>
        <taxon>Kitasatosporales</taxon>
        <taxon>Carbonactinosporaceae</taxon>
        <taxon>Carbonactinospora</taxon>
    </lineage>
</organism>
<keyword evidence="3" id="KW-1185">Reference proteome</keyword>
<dbReference type="PIRSF" id="PIRSF035042">
    <property type="entry name" value="UCP035042_thirdx"/>
    <property type="match status" value="1"/>
</dbReference>
<comment type="caution">
    <text evidence="2">The sequence shown here is derived from an EMBL/GenBank/DDBJ whole genome shotgun (WGS) entry which is preliminary data.</text>
</comment>
<dbReference type="InterPro" id="IPR010350">
    <property type="entry name" value="Aim32/Apd1-like_bac"/>
</dbReference>
<dbReference type="InterPro" id="IPR036249">
    <property type="entry name" value="Thioredoxin-like_sf"/>
</dbReference>
<proteinExistence type="predicted"/>
<dbReference type="AlphaFoldDB" id="A0A132MPN0"/>
<reference evidence="3" key="1">
    <citation type="submission" date="2015-04" db="EMBL/GenBank/DDBJ databases">
        <title>Physiological reanalysis, assessment of diazotrophy, and genome sequences of multiple isolates of Streptomyces thermoautotrophicus.</title>
        <authorList>
            <person name="MacKellar D.C."/>
            <person name="Lieber L."/>
            <person name="Norman J."/>
            <person name="Bolger A."/>
            <person name="Tobin C."/>
            <person name="Murray J.W."/>
            <person name="Chang R."/>
            <person name="Ford T."/>
            <person name="Nguyen P.Q."/>
            <person name="Woodward J."/>
            <person name="Permingeat H."/>
            <person name="Joshi N.S."/>
            <person name="Silver P.A."/>
            <person name="Usadel B."/>
            <person name="Rutherford A.W."/>
            <person name="Friesen M."/>
            <person name="Prell J."/>
        </authorList>
    </citation>
    <scope>NUCLEOTIDE SEQUENCE [LARGE SCALE GENOMIC DNA]</scope>
    <source>
        <strain evidence="3">H1</strain>
    </source>
</reference>
<dbReference type="Pfam" id="PF06999">
    <property type="entry name" value="Suc_Fer-like"/>
    <property type="match status" value="1"/>
</dbReference>
<feature type="region of interest" description="Disordered" evidence="1">
    <location>
        <begin position="271"/>
        <end position="299"/>
    </location>
</feature>
<dbReference type="SUPFAM" id="SSF52833">
    <property type="entry name" value="Thioredoxin-like"/>
    <property type="match status" value="1"/>
</dbReference>